<reference evidence="4 5" key="1">
    <citation type="submission" date="2019-04" db="EMBL/GenBank/DDBJ databases">
        <authorList>
            <person name="Feng G."/>
            <person name="Zhang J."/>
            <person name="Zhu H."/>
        </authorList>
    </citation>
    <scope>NUCLEOTIDE SEQUENCE [LARGE SCALE GENOMIC DNA]</scope>
    <source>
        <strain evidence="4 5">JCM 17223</strain>
    </source>
</reference>
<dbReference type="InterPro" id="IPR041218">
    <property type="entry name" value="DUF5606"/>
</dbReference>
<feature type="domain" description="DUF6852" evidence="3">
    <location>
        <begin position="54"/>
        <end position="123"/>
    </location>
</feature>
<organism evidence="4 5">
    <name type="scientific">Hymenobacter elongatus</name>
    <dbReference type="NCBI Taxonomy" id="877208"/>
    <lineage>
        <taxon>Bacteria</taxon>
        <taxon>Pseudomonadati</taxon>
        <taxon>Bacteroidota</taxon>
        <taxon>Cytophagia</taxon>
        <taxon>Cytophagales</taxon>
        <taxon>Hymenobacteraceae</taxon>
        <taxon>Hymenobacter</taxon>
    </lineage>
</organism>
<feature type="compositionally biased region" description="Polar residues" evidence="1">
    <location>
        <begin position="197"/>
        <end position="207"/>
    </location>
</feature>
<dbReference type="Gene3D" id="2.30.30.730">
    <property type="match status" value="1"/>
</dbReference>
<evidence type="ECO:0000259" key="3">
    <source>
        <dbReference type="Pfam" id="PF21186"/>
    </source>
</evidence>
<name>A0A4Z0PS03_9BACT</name>
<proteinExistence type="predicted"/>
<gene>
    <name evidence="4" type="ORF">E5J99_00625</name>
</gene>
<dbReference type="AlphaFoldDB" id="A0A4Z0PS03"/>
<comment type="caution">
    <text evidence="4">The sequence shown here is derived from an EMBL/GenBank/DDBJ whole genome shotgun (WGS) entry which is preliminary data.</text>
</comment>
<dbReference type="InterPro" id="IPR049282">
    <property type="entry name" value="BVU_3817_N_sf"/>
</dbReference>
<evidence type="ECO:0000256" key="1">
    <source>
        <dbReference type="SAM" id="MobiDB-lite"/>
    </source>
</evidence>
<evidence type="ECO:0000259" key="2">
    <source>
        <dbReference type="Pfam" id="PF18347"/>
    </source>
</evidence>
<dbReference type="RefSeq" id="WP_135495781.1">
    <property type="nucleotide sequence ID" value="NZ_SRLD01000001.1"/>
</dbReference>
<dbReference type="OrthoDB" id="675198at2"/>
<keyword evidence="5" id="KW-1185">Reference proteome</keyword>
<feature type="domain" description="DUF5606" evidence="2">
    <location>
        <begin position="5"/>
        <end position="51"/>
    </location>
</feature>
<accession>A0A4Z0PS03</accession>
<evidence type="ECO:0000313" key="5">
    <source>
        <dbReference type="Proteomes" id="UP000297739"/>
    </source>
</evidence>
<dbReference type="Gene3D" id="1.10.10.1650">
    <property type="match status" value="1"/>
</dbReference>
<dbReference type="Pfam" id="PF18347">
    <property type="entry name" value="DUF5606"/>
    <property type="match status" value="1"/>
</dbReference>
<feature type="compositionally biased region" description="Low complexity" evidence="1">
    <location>
        <begin position="134"/>
        <end position="152"/>
    </location>
</feature>
<protein>
    <submittedName>
        <fullName evidence="4">Uncharacterized protein</fullName>
    </submittedName>
</protein>
<feature type="region of interest" description="Disordered" evidence="1">
    <location>
        <begin position="134"/>
        <end position="219"/>
    </location>
</feature>
<evidence type="ECO:0000313" key="4">
    <source>
        <dbReference type="EMBL" id="TGE20106.1"/>
    </source>
</evidence>
<sequence>MPYDLKEIAAISGMPGLYRLVRPTRAGVIVESLDERGTRSVASARNKVSLLHEISIYTQDYDQTVPLTEVFDRIYQKFGTDLTVTNKSEDRDLATFMGEIIPDYDRQRVYMSDIKKLVSWYKVVSSRLDYQTASAETEQPEAAPEAGVAVAESEAKPKASKKTATKESTEAGTQQDTAAADETLSTAGIIPAEQESTEPINPEITQDSASTKKSKKKAE</sequence>
<dbReference type="InterPro" id="IPR049280">
    <property type="entry name" value="DUF6852"/>
</dbReference>
<dbReference type="InterPro" id="IPR049281">
    <property type="entry name" value="BVU_3817-like_C_sf"/>
</dbReference>
<dbReference type="Proteomes" id="UP000297739">
    <property type="component" value="Unassembled WGS sequence"/>
</dbReference>
<dbReference type="EMBL" id="SRLD01000001">
    <property type="protein sequence ID" value="TGE20106.1"/>
    <property type="molecule type" value="Genomic_DNA"/>
</dbReference>
<dbReference type="Pfam" id="PF21186">
    <property type="entry name" value="DUF6852"/>
    <property type="match status" value="1"/>
</dbReference>